<dbReference type="RefSeq" id="WP_012195152.1">
    <property type="nucleotide sequence ID" value="NC_009976.1"/>
</dbReference>
<dbReference type="AlphaFoldDB" id="A9BEM0"/>
<organism evidence="1 2">
    <name type="scientific">Prochlorococcus marinus (strain MIT 9211)</name>
    <dbReference type="NCBI Taxonomy" id="93059"/>
    <lineage>
        <taxon>Bacteria</taxon>
        <taxon>Bacillati</taxon>
        <taxon>Cyanobacteriota</taxon>
        <taxon>Cyanophyceae</taxon>
        <taxon>Synechococcales</taxon>
        <taxon>Prochlorococcaceae</taxon>
        <taxon>Prochlorococcus</taxon>
    </lineage>
</organism>
<dbReference type="KEGG" id="pmj:P9211_05991"/>
<dbReference type="eggNOG" id="COG3478">
    <property type="taxonomic scope" value="Bacteria"/>
</dbReference>
<dbReference type="Pfam" id="PF09855">
    <property type="entry name" value="Zn_ribbon_13"/>
    <property type="match status" value="1"/>
</dbReference>
<proteinExistence type="predicted"/>
<accession>A9BEM0</accession>
<sequence length="71" mass="7986">MSIPTDLECPKCGSKDFEIGQVRTAGGFWSSFFDVGNRRFEYCSCKQCTYTEFYKGKVTGVQKVFDFLGSG</sequence>
<dbReference type="STRING" id="93059.P9211_05991"/>
<dbReference type="Proteomes" id="UP000000788">
    <property type="component" value="Chromosome"/>
</dbReference>
<dbReference type="OrthoDB" id="6293663at2"/>
<protein>
    <submittedName>
        <fullName evidence="1">Predicted nucleic-acid-binding protein containing a Zn-ribbon domain</fullName>
    </submittedName>
</protein>
<reference evidence="1 2" key="1">
    <citation type="journal article" date="2007" name="PLoS Genet.">
        <title>Patterns and implications of gene gain and loss in the evolution of Prochlorococcus.</title>
        <authorList>
            <person name="Kettler G.C."/>
            <person name="Martiny A.C."/>
            <person name="Huang K."/>
            <person name="Zucker J."/>
            <person name="Coleman M.L."/>
            <person name="Rodrigue S."/>
            <person name="Chen F."/>
            <person name="Lapidus A."/>
            <person name="Ferriera S."/>
            <person name="Johnson J."/>
            <person name="Steglich C."/>
            <person name="Church G.M."/>
            <person name="Richardson P."/>
            <person name="Chisholm S.W."/>
        </authorList>
    </citation>
    <scope>NUCLEOTIDE SEQUENCE [LARGE SCALE GENOMIC DNA]</scope>
    <source>
        <strain evidence="2">MIT 9211</strain>
    </source>
</reference>
<gene>
    <name evidence="1" type="ordered locus">P9211_05991</name>
</gene>
<evidence type="ECO:0000313" key="2">
    <source>
        <dbReference type="Proteomes" id="UP000000788"/>
    </source>
</evidence>
<dbReference type="EMBL" id="CP000878">
    <property type="protein sequence ID" value="ABX08530.1"/>
    <property type="molecule type" value="Genomic_DNA"/>
</dbReference>
<evidence type="ECO:0000313" key="1">
    <source>
        <dbReference type="EMBL" id="ABX08530.1"/>
    </source>
</evidence>
<keyword evidence="2" id="KW-1185">Reference proteome</keyword>
<dbReference type="InterPro" id="IPR018652">
    <property type="entry name" value="DUF2082_NA-bd_Znr"/>
</dbReference>
<dbReference type="HOGENOM" id="CLU_188846_1_0_3"/>
<name>A9BEM0_PROM4</name>